<dbReference type="EMBL" id="BART01002315">
    <property type="protein sequence ID" value="GAG59675.1"/>
    <property type="molecule type" value="Genomic_DNA"/>
</dbReference>
<sequence>MAVKTNKKTINSPEVLKKKAEELGKELENKIIISVCSGPGCKVLSSENLFSALQKEIGKRNSKDTEKIILKKTGCHGYCEKGLSIIIQPQGICYLGVIEKDIPEIVEKTIYQSPWGVVPVSSHIAISFLLVPESSPLETNKASLAEIVM</sequence>
<gene>
    <name evidence="1" type="ORF">S01H4_07170</name>
</gene>
<comment type="caution">
    <text evidence="1">The sequence shown here is derived from an EMBL/GenBank/DDBJ whole genome shotgun (WGS) entry which is preliminary data.</text>
</comment>
<dbReference type="Pfam" id="PF01257">
    <property type="entry name" value="2Fe-2S_thioredx"/>
    <property type="match status" value="1"/>
</dbReference>
<dbReference type="AlphaFoldDB" id="X0YTU7"/>
<accession>X0YTU7</accession>
<dbReference type="Gene3D" id="3.40.30.10">
    <property type="entry name" value="Glutaredoxin"/>
    <property type="match status" value="1"/>
</dbReference>
<organism evidence="1">
    <name type="scientific">marine sediment metagenome</name>
    <dbReference type="NCBI Taxonomy" id="412755"/>
    <lineage>
        <taxon>unclassified sequences</taxon>
        <taxon>metagenomes</taxon>
        <taxon>ecological metagenomes</taxon>
    </lineage>
</organism>
<proteinExistence type="predicted"/>
<dbReference type="CDD" id="cd02980">
    <property type="entry name" value="TRX_Fd_family"/>
    <property type="match status" value="1"/>
</dbReference>
<evidence type="ECO:0000313" key="1">
    <source>
        <dbReference type="EMBL" id="GAG59675.1"/>
    </source>
</evidence>
<evidence type="ECO:0008006" key="2">
    <source>
        <dbReference type="Google" id="ProtNLM"/>
    </source>
</evidence>
<reference evidence="1" key="1">
    <citation type="journal article" date="2014" name="Front. Microbiol.">
        <title>High frequency of phylogenetically diverse reductive dehalogenase-homologous genes in deep subseafloor sedimentary metagenomes.</title>
        <authorList>
            <person name="Kawai M."/>
            <person name="Futagami T."/>
            <person name="Toyoda A."/>
            <person name="Takaki Y."/>
            <person name="Nishi S."/>
            <person name="Hori S."/>
            <person name="Arai W."/>
            <person name="Tsubouchi T."/>
            <person name="Morono Y."/>
            <person name="Uchiyama I."/>
            <person name="Ito T."/>
            <person name="Fujiyama A."/>
            <person name="Inagaki F."/>
            <person name="Takami H."/>
        </authorList>
    </citation>
    <scope>NUCLEOTIDE SEQUENCE</scope>
    <source>
        <strain evidence="1">Expedition CK06-06</strain>
    </source>
</reference>
<dbReference type="InterPro" id="IPR036249">
    <property type="entry name" value="Thioredoxin-like_sf"/>
</dbReference>
<dbReference type="SUPFAM" id="SSF52833">
    <property type="entry name" value="Thioredoxin-like"/>
    <property type="match status" value="1"/>
</dbReference>
<name>X0YTU7_9ZZZZ</name>
<protein>
    <recommendedName>
        <fullName evidence="2">NADH-ubiquinone oxidoreductase 51kDa subunit FMN-binding domain-containing protein</fullName>
    </recommendedName>
</protein>